<evidence type="ECO:0000256" key="10">
    <source>
        <dbReference type="HAMAP-Rule" id="MF_00321"/>
    </source>
</evidence>
<dbReference type="Gene3D" id="3.40.50.300">
    <property type="entry name" value="P-loop containing nucleotide triphosphate hydrolases"/>
    <property type="match status" value="1"/>
</dbReference>
<dbReference type="PANTHER" id="PTHR11649">
    <property type="entry name" value="MSS1/TRME-RELATED GTP-BINDING PROTEIN"/>
    <property type="match status" value="1"/>
</dbReference>
<dbReference type="InterPro" id="IPR005225">
    <property type="entry name" value="Small_GTP-bd"/>
</dbReference>
<dbReference type="Proteomes" id="UP000243250">
    <property type="component" value="Unassembled WGS sequence"/>
</dbReference>
<evidence type="ECO:0000313" key="13">
    <source>
        <dbReference type="Proteomes" id="UP000243250"/>
    </source>
</evidence>
<dbReference type="InterPro" id="IPR030393">
    <property type="entry name" value="G_ENGB_dom"/>
</dbReference>
<comment type="function">
    <text evidence="10">Necessary for normal cell division and for the maintenance of normal septation.</text>
</comment>
<dbReference type="PROSITE" id="PS51706">
    <property type="entry name" value="G_ENGB"/>
    <property type="match status" value="1"/>
</dbReference>
<dbReference type="NCBIfam" id="NF003255">
    <property type="entry name" value="PRK04213.1"/>
    <property type="match status" value="1"/>
</dbReference>
<dbReference type="OrthoDB" id="65113at2157"/>
<proteinExistence type="inferred from homology"/>
<dbReference type="STRING" id="555875.SAMN04488124_1901"/>
<evidence type="ECO:0000256" key="4">
    <source>
        <dbReference type="ARBA" id="ARBA00022723"/>
    </source>
</evidence>
<evidence type="ECO:0000256" key="2">
    <source>
        <dbReference type="ARBA" id="ARBA00009638"/>
    </source>
</evidence>
<keyword evidence="5 10" id="KW-0547">Nucleotide-binding</keyword>
<evidence type="ECO:0000256" key="7">
    <source>
        <dbReference type="ARBA" id="ARBA00023134"/>
    </source>
</evidence>
<dbReference type="NCBIfam" id="TIGR00231">
    <property type="entry name" value="small_GTP"/>
    <property type="match status" value="1"/>
</dbReference>
<evidence type="ECO:0000259" key="11">
    <source>
        <dbReference type="PROSITE" id="PS51706"/>
    </source>
</evidence>
<evidence type="ECO:0000256" key="3">
    <source>
        <dbReference type="ARBA" id="ARBA00022618"/>
    </source>
</evidence>
<dbReference type="GO" id="GO:0051301">
    <property type="term" value="P:cell division"/>
    <property type="evidence" value="ECO:0007669"/>
    <property type="project" value="UniProtKB-KW"/>
</dbReference>
<accession>A0A1I6H8I2</accession>
<dbReference type="GO" id="GO:0005525">
    <property type="term" value="F:GTP binding"/>
    <property type="evidence" value="ECO:0007669"/>
    <property type="project" value="UniProtKB-UniRule"/>
</dbReference>
<dbReference type="CDD" id="cd01876">
    <property type="entry name" value="YihA_EngB"/>
    <property type="match status" value="1"/>
</dbReference>
<dbReference type="InterPro" id="IPR019987">
    <property type="entry name" value="GTP-bd_ribosome_bio_YsxC"/>
</dbReference>
<evidence type="ECO:0000256" key="6">
    <source>
        <dbReference type="ARBA" id="ARBA00022842"/>
    </source>
</evidence>
<evidence type="ECO:0000256" key="8">
    <source>
        <dbReference type="ARBA" id="ARBA00023210"/>
    </source>
</evidence>
<comment type="cofactor">
    <cofactor evidence="1">
        <name>Mg(2+)</name>
        <dbReference type="ChEBI" id="CHEBI:18420"/>
    </cofactor>
</comment>
<keyword evidence="7 10" id="KW-0342">GTP-binding</keyword>
<evidence type="ECO:0000313" key="12">
    <source>
        <dbReference type="EMBL" id="SFR50624.1"/>
    </source>
</evidence>
<evidence type="ECO:0000256" key="5">
    <source>
        <dbReference type="ARBA" id="ARBA00022741"/>
    </source>
</evidence>
<comment type="similarity">
    <text evidence="2 10">Belongs to the TRAFAC class TrmE-Era-EngA-EngB-Septin-like GTPase superfamily. EngB GTPase family.</text>
</comment>
<keyword evidence="3 10" id="KW-0132">Cell division</keyword>
<dbReference type="HAMAP" id="MF_00321">
    <property type="entry name" value="GTPase_EngB"/>
    <property type="match status" value="1"/>
</dbReference>
<gene>
    <name evidence="10" type="primary">engB</name>
    <name evidence="12" type="ORF">SAMN04488124_1901</name>
</gene>
<sequence length="206" mass="23400">MFEDRPNCQEVVLVGRSNVGKSTLMRELTGHSKFTTGKKPGVTRKPNHFDWSSEKFMFTDLPGFGFMSGVGEDRREEIKTDIVRYIEENADDILAGVLVVDGKSVVDIIDRHSGPDEIPHDVEMFHFLRELGIPVVVAVNKMDKVDDRDERLNDLCDRLGLMPPWKQWSDVVAPISAKRGNVDSLYDALGTHFHEQKRDDLLKFVS</sequence>
<dbReference type="AlphaFoldDB" id="A0A1I6H8I2"/>
<dbReference type="SUPFAM" id="SSF52540">
    <property type="entry name" value="P-loop containing nucleoside triphosphate hydrolases"/>
    <property type="match status" value="1"/>
</dbReference>
<dbReference type="EMBL" id="FOYS01000003">
    <property type="protein sequence ID" value="SFR50624.1"/>
    <property type="molecule type" value="Genomic_DNA"/>
</dbReference>
<keyword evidence="13" id="KW-1185">Reference proteome</keyword>
<dbReference type="RefSeq" id="WP_089879817.1">
    <property type="nucleotide sequence ID" value="NZ_FOYS01000003.1"/>
</dbReference>
<reference evidence="13" key="1">
    <citation type="submission" date="2016-10" db="EMBL/GenBank/DDBJ databases">
        <authorList>
            <person name="Varghese N."/>
            <person name="Submissions S."/>
        </authorList>
    </citation>
    <scope>NUCLEOTIDE SEQUENCE [LARGE SCALE GENOMIC DNA]</scope>
    <source>
        <strain evidence="13">CGMCC 1.8711</strain>
    </source>
</reference>
<dbReference type="GO" id="GO:0046872">
    <property type="term" value="F:metal ion binding"/>
    <property type="evidence" value="ECO:0007669"/>
    <property type="project" value="UniProtKB-KW"/>
</dbReference>
<keyword evidence="8 10" id="KW-0717">Septation</keyword>
<keyword evidence="6" id="KW-0460">Magnesium</keyword>
<dbReference type="Pfam" id="PF01926">
    <property type="entry name" value="MMR_HSR1"/>
    <property type="match status" value="1"/>
</dbReference>
<evidence type="ECO:0000256" key="9">
    <source>
        <dbReference type="ARBA" id="ARBA00023306"/>
    </source>
</evidence>
<keyword evidence="4" id="KW-0479">Metal-binding</keyword>
<protein>
    <recommendedName>
        <fullName evidence="10">Probable GTP-binding protein EngB</fullName>
    </recommendedName>
</protein>
<organism evidence="12 13">
    <name type="scientific">Halogeometricum limi</name>
    <dbReference type="NCBI Taxonomy" id="555875"/>
    <lineage>
        <taxon>Archaea</taxon>
        <taxon>Methanobacteriati</taxon>
        <taxon>Methanobacteriota</taxon>
        <taxon>Stenosarchaea group</taxon>
        <taxon>Halobacteria</taxon>
        <taxon>Halobacteriales</taxon>
        <taxon>Haloferacaceae</taxon>
        <taxon>Halogeometricum</taxon>
    </lineage>
</organism>
<name>A0A1I6H8I2_9EURY</name>
<dbReference type="InterPro" id="IPR006073">
    <property type="entry name" value="GTP-bd"/>
</dbReference>
<feature type="domain" description="EngB-type G" evidence="11">
    <location>
        <begin position="7"/>
        <end position="195"/>
    </location>
</feature>
<keyword evidence="9 10" id="KW-0131">Cell cycle</keyword>
<dbReference type="InterPro" id="IPR027417">
    <property type="entry name" value="P-loop_NTPase"/>
</dbReference>
<dbReference type="PANTHER" id="PTHR11649:SF13">
    <property type="entry name" value="ENGB-TYPE G DOMAIN-CONTAINING PROTEIN"/>
    <property type="match status" value="1"/>
</dbReference>
<evidence type="ECO:0000256" key="1">
    <source>
        <dbReference type="ARBA" id="ARBA00001946"/>
    </source>
</evidence>